<dbReference type="SUPFAM" id="SSF51735">
    <property type="entry name" value="NAD(P)-binding Rossmann-fold domains"/>
    <property type="match status" value="1"/>
</dbReference>
<evidence type="ECO:0000256" key="2">
    <source>
        <dbReference type="ARBA" id="ARBA00023002"/>
    </source>
</evidence>
<evidence type="ECO:0000256" key="1">
    <source>
        <dbReference type="ARBA" id="ARBA00005854"/>
    </source>
</evidence>
<sequence>SGMNVIYFTRSTPDDDFGCKRINDLEELLKISDFVSLHCPLTDETKNLIGTRELEIMKPTSVLVNTSRGPTVDTNALSDGLLKKEISYAALDVTDPEPIPADHPLLRMENVTILPHIASATVGTRKKMSEMTVDNIIAGIQGRLPPHCVNAEDINWE</sequence>
<feature type="domain" description="D-isomer specific 2-hydroxyacid dehydrogenase NAD-binding" evidence="3">
    <location>
        <begin position="2"/>
        <end position="118"/>
    </location>
</feature>
<dbReference type="Gene3D" id="3.40.50.720">
    <property type="entry name" value="NAD(P)-binding Rossmann-like Domain"/>
    <property type="match status" value="2"/>
</dbReference>
<name>A0A382WZL2_9ZZZZ</name>
<accession>A0A382WZL2</accession>
<protein>
    <recommendedName>
        <fullName evidence="3">D-isomer specific 2-hydroxyacid dehydrogenase NAD-binding domain-containing protein</fullName>
    </recommendedName>
</protein>
<evidence type="ECO:0000259" key="3">
    <source>
        <dbReference type="Pfam" id="PF02826"/>
    </source>
</evidence>
<dbReference type="GO" id="GO:0016618">
    <property type="term" value="F:hydroxypyruvate reductase [NAD(P)H] activity"/>
    <property type="evidence" value="ECO:0007669"/>
    <property type="project" value="TreeGrafter"/>
</dbReference>
<dbReference type="GO" id="GO:0030267">
    <property type="term" value="F:glyoxylate reductase (NADPH) activity"/>
    <property type="evidence" value="ECO:0007669"/>
    <property type="project" value="TreeGrafter"/>
</dbReference>
<keyword evidence="2" id="KW-0560">Oxidoreductase</keyword>
<dbReference type="PANTHER" id="PTHR10996">
    <property type="entry name" value="2-HYDROXYACID DEHYDROGENASE-RELATED"/>
    <property type="match status" value="1"/>
</dbReference>
<dbReference type="EMBL" id="UINC01163785">
    <property type="protein sequence ID" value="SVD64282.1"/>
    <property type="molecule type" value="Genomic_DNA"/>
</dbReference>
<reference evidence="4" key="1">
    <citation type="submission" date="2018-05" db="EMBL/GenBank/DDBJ databases">
        <authorList>
            <person name="Lanie J.A."/>
            <person name="Ng W.-L."/>
            <person name="Kazmierczak K.M."/>
            <person name="Andrzejewski T.M."/>
            <person name="Davidsen T.M."/>
            <person name="Wayne K.J."/>
            <person name="Tettelin H."/>
            <person name="Glass J.I."/>
            <person name="Rusch D."/>
            <person name="Podicherti R."/>
            <person name="Tsui H.-C.T."/>
            <person name="Winkler M.E."/>
        </authorList>
    </citation>
    <scope>NUCLEOTIDE SEQUENCE</scope>
</reference>
<gene>
    <name evidence="4" type="ORF">METZ01_LOCUS417136</name>
</gene>
<comment type="similarity">
    <text evidence="1">Belongs to the D-isomer specific 2-hydroxyacid dehydrogenase family.</text>
</comment>
<dbReference type="InterPro" id="IPR050223">
    <property type="entry name" value="D-isomer_2-hydroxyacid_DH"/>
</dbReference>
<evidence type="ECO:0000313" key="4">
    <source>
        <dbReference type="EMBL" id="SVD64282.1"/>
    </source>
</evidence>
<dbReference type="InterPro" id="IPR006140">
    <property type="entry name" value="D-isomer_DH_NAD-bd"/>
</dbReference>
<proteinExistence type="inferred from homology"/>
<organism evidence="4">
    <name type="scientific">marine metagenome</name>
    <dbReference type="NCBI Taxonomy" id="408172"/>
    <lineage>
        <taxon>unclassified sequences</taxon>
        <taxon>metagenomes</taxon>
        <taxon>ecological metagenomes</taxon>
    </lineage>
</organism>
<dbReference type="PANTHER" id="PTHR10996:SF257">
    <property type="entry name" value="GLYOXYLATE REDUCTASE 1"/>
    <property type="match status" value="1"/>
</dbReference>
<dbReference type="GO" id="GO:0051287">
    <property type="term" value="F:NAD binding"/>
    <property type="evidence" value="ECO:0007669"/>
    <property type="project" value="InterPro"/>
</dbReference>
<dbReference type="PROSITE" id="PS00670">
    <property type="entry name" value="D_2_HYDROXYACID_DH_2"/>
    <property type="match status" value="1"/>
</dbReference>
<dbReference type="InterPro" id="IPR029753">
    <property type="entry name" value="D-isomer_DH_CS"/>
</dbReference>
<dbReference type="GO" id="GO:0005829">
    <property type="term" value="C:cytosol"/>
    <property type="evidence" value="ECO:0007669"/>
    <property type="project" value="TreeGrafter"/>
</dbReference>
<feature type="non-terminal residue" evidence="4">
    <location>
        <position position="1"/>
    </location>
</feature>
<dbReference type="InterPro" id="IPR036291">
    <property type="entry name" value="NAD(P)-bd_dom_sf"/>
</dbReference>
<dbReference type="Pfam" id="PF02826">
    <property type="entry name" value="2-Hacid_dh_C"/>
    <property type="match status" value="1"/>
</dbReference>
<dbReference type="AlphaFoldDB" id="A0A382WZL2"/>